<dbReference type="Pfam" id="PF13409">
    <property type="entry name" value="GST_N_2"/>
    <property type="match status" value="1"/>
</dbReference>
<protein>
    <submittedName>
        <fullName evidence="2">Glutathione S-transferase</fullName>
        <ecNumber evidence="2">2.5.1.18</ecNumber>
    </submittedName>
</protein>
<keyword evidence="3" id="KW-1185">Reference proteome</keyword>
<keyword evidence="2" id="KW-0808">Transferase</keyword>
<dbReference type="EC" id="2.5.1.18" evidence="2"/>
<dbReference type="PANTHER" id="PTHR42673:SF4">
    <property type="entry name" value="MALEYLACETOACETATE ISOMERASE"/>
    <property type="match status" value="1"/>
</dbReference>
<dbReference type="GO" id="GO:0005524">
    <property type="term" value="F:ATP binding"/>
    <property type="evidence" value="ECO:0007669"/>
    <property type="project" value="UniProtKB-KW"/>
</dbReference>
<organism evidence="2 3">
    <name type="scientific">Variovorax ginsengisoli</name>
    <dbReference type="NCBI Taxonomy" id="363844"/>
    <lineage>
        <taxon>Bacteria</taxon>
        <taxon>Pseudomonadati</taxon>
        <taxon>Pseudomonadota</taxon>
        <taxon>Betaproteobacteria</taxon>
        <taxon>Burkholderiales</taxon>
        <taxon>Comamonadaceae</taxon>
        <taxon>Variovorax</taxon>
    </lineage>
</organism>
<feature type="domain" description="GST N-terminal" evidence="1">
    <location>
        <begin position="70"/>
        <end position="133"/>
    </location>
</feature>
<dbReference type="InterPro" id="IPR036249">
    <property type="entry name" value="Thioredoxin-like_sf"/>
</dbReference>
<reference evidence="2 3" key="1">
    <citation type="submission" date="2023-07" db="EMBL/GenBank/DDBJ databases">
        <title>Sorghum-associated microbial communities from plants grown in Nebraska, USA.</title>
        <authorList>
            <person name="Schachtman D."/>
        </authorList>
    </citation>
    <scope>NUCLEOTIDE SEQUENCE [LARGE SCALE GENOMIC DNA]</scope>
    <source>
        <strain evidence="2 3">DS1607</strain>
    </source>
</reference>
<evidence type="ECO:0000313" key="3">
    <source>
        <dbReference type="Proteomes" id="UP001226867"/>
    </source>
</evidence>
<dbReference type="Gene3D" id="1.20.1050.10">
    <property type="match status" value="1"/>
</dbReference>
<dbReference type="SUPFAM" id="SSF47616">
    <property type="entry name" value="GST C-terminal domain-like"/>
    <property type="match status" value="1"/>
</dbReference>
<dbReference type="GO" id="GO:0004364">
    <property type="term" value="F:glutathione transferase activity"/>
    <property type="evidence" value="ECO:0007669"/>
    <property type="project" value="UniProtKB-EC"/>
</dbReference>
<name>A0ABT9SD01_9BURK</name>
<dbReference type="InterPro" id="IPR036282">
    <property type="entry name" value="Glutathione-S-Trfase_C_sf"/>
</dbReference>
<sequence length="273" mass="30331">MRRKAKGREKIRLVLVSPVQHAEAAGKLRAMSWTISRACGMALARKGLSRIQELGMALPVLTISSKNYGAWALRGWLMCRLAGWEVVEKTISPDDPAMKAEILLLSSSVRVPSLLHGDVHVWDTLAIGEYLNELKPAAGLLPLDPKARAHCRSICGEMHSGFSALRSSLPMNLKARFSEFKVWSRAQADIDRVVDIWRDCFAAYGGPFLFGARPCMADAMYAPVVTRFLSYNVTLDDVCEAYCLQIMALPDMKEWVEAALSEPDDIDELDAEF</sequence>
<dbReference type="EMBL" id="JAUSRO010000017">
    <property type="protein sequence ID" value="MDP9902230.1"/>
    <property type="molecule type" value="Genomic_DNA"/>
</dbReference>
<accession>A0ABT9SD01</accession>
<keyword evidence="2" id="KW-0547">Nucleotide-binding</keyword>
<evidence type="ECO:0000259" key="1">
    <source>
        <dbReference type="Pfam" id="PF13409"/>
    </source>
</evidence>
<dbReference type="InterPro" id="IPR004045">
    <property type="entry name" value="Glutathione_S-Trfase_N"/>
</dbReference>
<dbReference type="PANTHER" id="PTHR42673">
    <property type="entry name" value="MALEYLACETOACETATE ISOMERASE"/>
    <property type="match status" value="1"/>
</dbReference>
<proteinExistence type="predicted"/>
<comment type="caution">
    <text evidence="2">The sequence shown here is derived from an EMBL/GenBank/DDBJ whole genome shotgun (WGS) entry which is preliminary data.</text>
</comment>
<dbReference type="SUPFAM" id="SSF52833">
    <property type="entry name" value="Thioredoxin-like"/>
    <property type="match status" value="1"/>
</dbReference>
<dbReference type="Pfam" id="PF13410">
    <property type="entry name" value="GST_C_2"/>
    <property type="match status" value="1"/>
</dbReference>
<dbReference type="Proteomes" id="UP001226867">
    <property type="component" value="Unassembled WGS sequence"/>
</dbReference>
<dbReference type="Gene3D" id="3.40.30.10">
    <property type="entry name" value="Glutaredoxin"/>
    <property type="match status" value="1"/>
</dbReference>
<gene>
    <name evidence="2" type="ORF">J2W36_004507</name>
</gene>
<evidence type="ECO:0000313" key="2">
    <source>
        <dbReference type="EMBL" id="MDP9902230.1"/>
    </source>
</evidence>
<dbReference type="CDD" id="cd03194">
    <property type="entry name" value="GST_C_3"/>
    <property type="match status" value="1"/>
</dbReference>
<keyword evidence="2" id="KW-0067">ATP-binding</keyword>